<sequence>MNGFRLFKEKCQKIYGQQDYWMVPIFRSCLAFLIFFSLTRHFSMVGKLAHPIFLLFFSLISFFLPFSTLPILLGVILMSYFYQQSLLLLIVSGGIFLFLFLLQSSIRGKYAILIALMPFCFLLKIHYFLPIFVGLTMGFTAFLPLALGCFLYFFLSFIQQNEKLFTASADLTEQLESLTKTLLPFFKDKEMILVLVLFSAVVVTVYLLRNGSFQYSWHIAVTVGLVMEALLWILYPLLSLKMNFLISIIAYFISALLSVFTLFFFHDVDYRGTKFLQMEDDDYYYFVKAVPKNKGEHFPSSD</sequence>
<feature type="transmembrane region" description="Helical" evidence="1">
    <location>
        <begin position="110"/>
        <end position="129"/>
    </location>
</feature>
<keyword evidence="1" id="KW-1133">Transmembrane helix</keyword>
<proteinExistence type="predicted"/>
<dbReference type="EMBL" id="JACHHH010000010">
    <property type="protein sequence ID" value="MBB6041891.1"/>
    <property type="molecule type" value="Genomic_DNA"/>
</dbReference>
<feature type="transmembrane region" description="Helical" evidence="1">
    <location>
        <begin position="86"/>
        <end position="103"/>
    </location>
</feature>
<feature type="transmembrane region" description="Helical" evidence="1">
    <location>
        <begin position="244"/>
        <end position="265"/>
    </location>
</feature>
<evidence type="ECO:0000313" key="2">
    <source>
        <dbReference type="EMBL" id="MBB6041891.1"/>
    </source>
</evidence>
<comment type="caution">
    <text evidence="2">The sequence shown here is derived from an EMBL/GenBank/DDBJ whole genome shotgun (WGS) entry which is preliminary data.</text>
</comment>
<feature type="transmembrane region" description="Helical" evidence="1">
    <location>
        <begin position="215"/>
        <end position="237"/>
    </location>
</feature>
<protein>
    <submittedName>
        <fullName evidence="2">Uncharacterized protein</fullName>
    </submittedName>
</protein>
<evidence type="ECO:0000313" key="3">
    <source>
        <dbReference type="Proteomes" id="UP000522163"/>
    </source>
</evidence>
<accession>A0A7W9SHG7</accession>
<dbReference type="RefSeq" id="WP_007156351.1">
    <property type="nucleotide sequence ID" value="NZ_CAUQIH010000019.1"/>
</dbReference>
<feature type="transmembrane region" description="Helical" evidence="1">
    <location>
        <begin position="191"/>
        <end position="209"/>
    </location>
</feature>
<name>A0A7W9SHG7_9FIRM</name>
<feature type="transmembrane region" description="Helical" evidence="1">
    <location>
        <begin position="20"/>
        <end position="39"/>
    </location>
</feature>
<dbReference type="GeneID" id="85015414"/>
<feature type="transmembrane region" description="Helical" evidence="1">
    <location>
        <begin position="135"/>
        <end position="155"/>
    </location>
</feature>
<organism evidence="2 3">
    <name type="scientific">Oribacterium sinus</name>
    <dbReference type="NCBI Taxonomy" id="237576"/>
    <lineage>
        <taxon>Bacteria</taxon>
        <taxon>Bacillati</taxon>
        <taxon>Bacillota</taxon>
        <taxon>Clostridia</taxon>
        <taxon>Lachnospirales</taxon>
        <taxon>Lachnospiraceae</taxon>
        <taxon>Oribacterium</taxon>
    </lineage>
</organism>
<dbReference type="AlphaFoldDB" id="A0A7W9SHG7"/>
<evidence type="ECO:0000256" key="1">
    <source>
        <dbReference type="SAM" id="Phobius"/>
    </source>
</evidence>
<keyword evidence="1" id="KW-0812">Transmembrane</keyword>
<keyword evidence="1" id="KW-0472">Membrane</keyword>
<reference evidence="2 3" key="1">
    <citation type="submission" date="2020-08" db="EMBL/GenBank/DDBJ databases">
        <title>Genomic Encyclopedia of Type Strains, Phase IV (KMG-IV): sequencing the most valuable type-strain genomes for metagenomic binning, comparative biology and taxonomic classification.</title>
        <authorList>
            <person name="Goeker M."/>
        </authorList>
    </citation>
    <scope>NUCLEOTIDE SEQUENCE [LARGE SCALE GENOMIC DNA]</scope>
    <source>
        <strain evidence="2 3">DSM 17245</strain>
    </source>
</reference>
<feature type="transmembrane region" description="Helical" evidence="1">
    <location>
        <begin position="51"/>
        <end position="80"/>
    </location>
</feature>
<gene>
    <name evidence="2" type="ORF">HNQ46_001882</name>
</gene>
<dbReference type="Proteomes" id="UP000522163">
    <property type="component" value="Unassembled WGS sequence"/>
</dbReference>